<dbReference type="EMBL" id="QETA01000001">
    <property type="protein sequence ID" value="PWF24733.1"/>
    <property type="molecule type" value="Genomic_DNA"/>
</dbReference>
<evidence type="ECO:0000313" key="3">
    <source>
        <dbReference type="Proteomes" id="UP000245212"/>
    </source>
</evidence>
<reference evidence="3" key="1">
    <citation type="submission" date="2018-05" db="EMBL/GenBank/DDBJ databases">
        <authorList>
            <person name="Li Y."/>
        </authorList>
    </citation>
    <scope>NUCLEOTIDE SEQUENCE [LARGE SCALE GENOMIC DNA]</scope>
    <source>
        <strain evidence="3">3d-2-2</strain>
    </source>
</reference>
<feature type="chain" id="PRO_5015895349" evidence="1">
    <location>
        <begin position="26"/>
        <end position="134"/>
    </location>
</feature>
<dbReference type="RefSeq" id="WP_109060138.1">
    <property type="nucleotide sequence ID" value="NZ_QETA01000001.1"/>
</dbReference>
<gene>
    <name evidence="2" type="ORF">DD235_00645</name>
</gene>
<name>A0A2V1K3D2_9BURK</name>
<organism evidence="2 3">
    <name type="scientific">Corticimicrobacter populi</name>
    <dbReference type="NCBI Taxonomy" id="2175229"/>
    <lineage>
        <taxon>Bacteria</taxon>
        <taxon>Pseudomonadati</taxon>
        <taxon>Pseudomonadota</taxon>
        <taxon>Betaproteobacteria</taxon>
        <taxon>Burkholderiales</taxon>
        <taxon>Alcaligenaceae</taxon>
        <taxon>Corticimicrobacter</taxon>
    </lineage>
</organism>
<protein>
    <submittedName>
        <fullName evidence="2">Uncharacterized protein</fullName>
    </submittedName>
</protein>
<keyword evidence="3" id="KW-1185">Reference proteome</keyword>
<dbReference type="AlphaFoldDB" id="A0A2V1K3D2"/>
<dbReference type="Proteomes" id="UP000245212">
    <property type="component" value="Unassembled WGS sequence"/>
</dbReference>
<accession>A0A2V1K3D2</accession>
<comment type="caution">
    <text evidence="2">The sequence shown here is derived from an EMBL/GenBank/DDBJ whole genome shotgun (WGS) entry which is preliminary data.</text>
</comment>
<evidence type="ECO:0000256" key="1">
    <source>
        <dbReference type="SAM" id="SignalP"/>
    </source>
</evidence>
<keyword evidence="1" id="KW-0732">Signal</keyword>
<feature type="signal peptide" evidence="1">
    <location>
        <begin position="1"/>
        <end position="25"/>
    </location>
</feature>
<sequence>MISKIQVLLSAIFIVAAIPAGSAQAYSLDPESATEAYAIMRNMQGLATYCVRKGYLTQESIEHANTLTASLERWQPDKSGGDAAQAYGAKGFLLETRQPIKQNSEGLSEAEWCQQAAHGWAMWAVLDGVQIGPE</sequence>
<proteinExistence type="predicted"/>
<evidence type="ECO:0000313" key="2">
    <source>
        <dbReference type="EMBL" id="PWF24733.1"/>
    </source>
</evidence>